<dbReference type="EMBL" id="FLQU01000032">
    <property type="protein sequence ID" value="SBS80043.1"/>
    <property type="molecule type" value="Genomic_DNA"/>
</dbReference>
<name>A0A1A8VMP9_PLAOA</name>
<evidence type="ECO:0000313" key="4">
    <source>
        <dbReference type="Proteomes" id="UP000078560"/>
    </source>
</evidence>
<gene>
    <name evidence="2" type="ORF">POVCU1_073920</name>
    <name evidence="1" type="ORF">POVCU2_0002370</name>
</gene>
<sequence>MCWKKGYEEVFSRVRVYTKFHKPVGYRSVSGSATSSGGCMEPQLCRSENSGLDNCKGNKSRRYGKSFFYDEVSDPRNAENNTNILHIIRKSNIEKFSVYDCDLFLNYLIRNKKNKEFNGELKNVNRIKVSSSLYRESISKILKNILTYKPRYVFFFFNKFSDLRDLNSLEILFLHMYNHHLHYFSLYYLTEIIYNIAILNCSFQKNEASLKNFLDYITRNTIKENKNIKRFEKKITNKVHTQLKSDSRKPIYIRSFHGRGGYTTLNHYTLLDCYTSLEGYKALDRFGVHTKEATSNGKNSTQKLRNKELIEESNEQSKFSVASLSNVMMYKLIYSLAKVNHNKDLVRELFILLVPYIRYMIQNKNYVYSKDRNDMIVKIIWAFAYLHVRDVNLFVDFSLCIQMNFLKLKLEYVKIVKKIYENLLIFDELLLDRLEDRINHMEKNAPEQFSYPRKKQFKKKKKKIEITDEIKFKLKRKKN</sequence>
<reference evidence="3 4" key="1">
    <citation type="submission" date="2016-05" db="EMBL/GenBank/DDBJ databases">
        <authorList>
            <person name="Naeem Raeece"/>
        </authorList>
    </citation>
    <scope>NUCLEOTIDE SEQUENCE [LARGE SCALE GENOMIC DNA]</scope>
</reference>
<dbReference type="Proteomes" id="UP000078560">
    <property type="component" value="Unassembled WGS sequence"/>
</dbReference>
<evidence type="ECO:0000313" key="2">
    <source>
        <dbReference type="EMBL" id="SBT02177.1"/>
    </source>
</evidence>
<organism evidence="1 4">
    <name type="scientific">Plasmodium ovale curtisi</name>
    <dbReference type="NCBI Taxonomy" id="864141"/>
    <lineage>
        <taxon>Eukaryota</taxon>
        <taxon>Sar</taxon>
        <taxon>Alveolata</taxon>
        <taxon>Apicomplexa</taxon>
        <taxon>Aconoidasida</taxon>
        <taxon>Haemosporida</taxon>
        <taxon>Plasmodiidae</taxon>
        <taxon>Plasmodium</taxon>
        <taxon>Plasmodium (Plasmodium)</taxon>
    </lineage>
</organism>
<evidence type="ECO:0000313" key="3">
    <source>
        <dbReference type="Proteomes" id="UP000078546"/>
    </source>
</evidence>
<accession>A0A1A8VMP9</accession>
<evidence type="ECO:0000313" key="1">
    <source>
        <dbReference type="EMBL" id="SBS80043.1"/>
    </source>
</evidence>
<dbReference type="Proteomes" id="UP000078546">
    <property type="component" value="Unassembled WGS sequence"/>
</dbReference>
<protein>
    <submittedName>
        <fullName evidence="1">Uncharacterized protein</fullName>
    </submittedName>
</protein>
<proteinExistence type="predicted"/>
<reference evidence="1" key="2">
    <citation type="submission" date="2016-05" db="EMBL/GenBank/DDBJ databases">
        <authorList>
            <person name="Lavstsen T."/>
            <person name="Jespersen J.S."/>
        </authorList>
    </citation>
    <scope>NUCLEOTIDE SEQUENCE [LARGE SCALE GENOMIC DNA]</scope>
</reference>
<dbReference type="EMBL" id="FLQV01003166">
    <property type="protein sequence ID" value="SBT02177.1"/>
    <property type="molecule type" value="Genomic_DNA"/>
</dbReference>
<dbReference type="AlphaFoldDB" id="A0A1A8VMP9"/>
<dbReference type="VEuPathDB" id="PlasmoDB:PocGH01_02014900"/>